<protein>
    <submittedName>
        <fullName evidence="2">Uncharacterized protein</fullName>
    </submittedName>
</protein>
<sequence>MVTDVRDRGQVLLIGAIVIAFVVLGTVVAYNGLMHTETLSSSSTGQDVERADVTGHELEQAIQGRSAWYVERRGGLETMLQASDPETEFYDEDEWETVIVDEVLPHYRDDSIKRTPAVVDVTNVSESASISVLENEGAPVGDYEGEEVFNGTETGGNVFEFEVWNFDYGGGSSEVITIETPEQQIDFVVDQGAEEIRYAGDDCQINERIEGIDFVEGTVVDRFGGTTSCDFGPIEKGMEVERIVFTDMSSAYEYDLRGVGESHERGNADEIPWIVDVTYTYDSNDVSSERTIEVDLYGELL</sequence>
<gene>
    <name evidence="2" type="ORF">EA472_13545</name>
</gene>
<dbReference type="Pfam" id="PF23922">
    <property type="entry name" value="DUF7261"/>
    <property type="match status" value="1"/>
</dbReference>
<keyword evidence="1" id="KW-1133">Transmembrane helix</keyword>
<evidence type="ECO:0000313" key="2">
    <source>
        <dbReference type="EMBL" id="RQG99675.1"/>
    </source>
</evidence>
<organism evidence="2 3">
    <name type="scientific">Natrarchaeobius chitinivorans</name>
    <dbReference type="NCBI Taxonomy" id="1679083"/>
    <lineage>
        <taxon>Archaea</taxon>
        <taxon>Methanobacteriati</taxon>
        <taxon>Methanobacteriota</taxon>
        <taxon>Stenosarchaea group</taxon>
        <taxon>Halobacteria</taxon>
        <taxon>Halobacteriales</taxon>
        <taxon>Natrialbaceae</taxon>
        <taxon>Natrarchaeobius</taxon>
    </lineage>
</organism>
<dbReference type="AlphaFoldDB" id="A0A3N6PL92"/>
<dbReference type="Proteomes" id="UP000281431">
    <property type="component" value="Unassembled WGS sequence"/>
</dbReference>
<reference evidence="2 3" key="1">
    <citation type="submission" date="2018-10" db="EMBL/GenBank/DDBJ databases">
        <title>Natrarchaeobius chitinivorans gen. nov., sp. nov., and Natrarchaeobius haloalkaliphilus sp. nov., alkaliphilic, chitin-utilizing haloarchaea from hypersaline alkaline lakes.</title>
        <authorList>
            <person name="Sorokin D.Y."/>
            <person name="Elcheninov A.G."/>
            <person name="Kostrikina N.A."/>
            <person name="Bale N.J."/>
            <person name="Sinninghe Damste J.S."/>
            <person name="Khijniak T.V."/>
            <person name="Kublanov I.V."/>
            <person name="Toshchakov S.V."/>
        </authorList>
    </citation>
    <scope>NUCLEOTIDE SEQUENCE [LARGE SCALE GENOMIC DNA]</scope>
    <source>
        <strain evidence="2 3">AArcht7</strain>
    </source>
</reference>
<feature type="transmembrane region" description="Helical" evidence="1">
    <location>
        <begin position="12"/>
        <end position="33"/>
    </location>
</feature>
<keyword evidence="3" id="KW-1185">Reference proteome</keyword>
<keyword evidence="1" id="KW-0812">Transmembrane</keyword>
<keyword evidence="1" id="KW-0472">Membrane</keyword>
<name>A0A3N6PL92_NATCH</name>
<evidence type="ECO:0000256" key="1">
    <source>
        <dbReference type="SAM" id="Phobius"/>
    </source>
</evidence>
<comment type="caution">
    <text evidence="2">The sequence shown here is derived from an EMBL/GenBank/DDBJ whole genome shotgun (WGS) entry which is preliminary data.</text>
</comment>
<dbReference type="InterPro" id="IPR055685">
    <property type="entry name" value="DUF7261"/>
</dbReference>
<evidence type="ECO:0000313" key="3">
    <source>
        <dbReference type="Proteomes" id="UP000281431"/>
    </source>
</evidence>
<dbReference type="OrthoDB" id="169896at2157"/>
<dbReference type="EMBL" id="REFZ01000008">
    <property type="protein sequence ID" value="RQG99675.1"/>
    <property type="molecule type" value="Genomic_DNA"/>
</dbReference>
<proteinExistence type="predicted"/>
<accession>A0A3N6PL92</accession>